<feature type="region of interest" description="Disordered" evidence="1">
    <location>
        <begin position="607"/>
        <end position="631"/>
    </location>
</feature>
<evidence type="ECO:0000256" key="1">
    <source>
        <dbReference type="SAM" id="MobiDB-lite"/>
    </source>
</evidence>
<dbReference type="GeneID" id="30150741"/>
<name>A0A1E3QMM2_9ASCO</name>
<feature type="domain" description="Ams2/SPT21 N-terminal" evidence="2">
    <location>
        <begin position="14"/>
        <end position="150"/>
    </location>
</feature>
<evidence type="ECO:0000313" key="4">
    <source>
        <dbReference type="Proteomes" id="UP000094336"/>
    </source>
</evidence>
<dbReference type="EMBL" id="KV454434">
    <property type="protein sequence ID" value="ODQ78714.1"/>
    <property type="molecule type" value="Genomic_DNA"/>
</dbReference>
<reference evidence="4" key="1">
    <citation type="submission" date="2016-05" db="EMBL/GenBank/DDBJ databases">
        <title>Comparative genomics of biotechnologically important yeasts.</title>
        <authorList>
            <consortium name="DOE Joint Genome Institute"/>
            <person name="Riley R."/>
            <person name="Haridas S."/>
            <person name="Wolfe K.H."/>
            <person name="Lopes M.R."/>
            <person name="Hittinger C.T."/>
            <person name="Goker M."/>
            <person name="Salamov A."/>
            <person name="Wisecaver J."/>
            <person name="Long T.M."/>
            <person name="Aerts A.L."/>
            <person name="Barry K."/>
            <person name="Choi C."/>
            <person name="Clum A."/>
            <person name="Coughlan A.Y."/>
            <person name="Deshpande S."/>
            <person name="Douglass A.P."/>
            <person name="Hanson S.J."/>
            <person name="Klenk H.-P."/>
            <person name="Labutti K."/>
            <person name="Lapidus A."/>
            <person name="Lindquist E."/>
            <person name="Lipzen A."/>
            <person name="Meier-Kolthoff J.P."/>
            <person name="Ohm R.A."/>
            <person name="Otillar R.P."/>
            <person name="Pangilinan J."/>
            <person name="Peng Y."/>
            <person name="Rokas A."/>
            <person name="Rosa C.A."/>
            <person name="Scheuner C."/>
            <person name="Sibirny A.A."/>
            <person name="Slot J.C."/>
            <person name="Stielow J.B."/>
            <person name="Sun H."/>
            <person name="Kurtzman C.P."/>
            <person name="Blackwell M."/>
            <person name="Grigoriev I.V."/>
            <person name="Jeffries T.W."/>
        </authorList>
    </citation>
    <scope>NUCLEOTIDE SEQUENCE [LARGE SCALE GENOMIC DNA]</scope>
    <source>
        <strain evidence="4">NRRL Y-12698</strain>
    </source>
</reference>
<dbReference type="AlphaFoldDB" id="A0A1E3QMM2"/>
<evidence type="ECO:0000259" key="2">
    <source>
        <dbReference type="Pfam" id="PF25823"/>
    </source>
</evidence>
<sequence length="724" mass="81059">MSYQRDGSPSPMPETHQMALKILYSFDDHTSFLARSKKPQPVRTIEVDDMDLGVISILLILSCVMEASPELFADPARDYAIYATDVFEPDQPLVGHGRVSRILQNGGKSDDEDDEPQMIMIPGKVCSNLNALLTGRKTKTLEVRLRFNKVDVSRAQKSHSVSQIQIKPREATPPMGQFQTNPSRNPSNIANILANRPNPALNPITKATRTQSMPSVGIFNTAIKSRAPGWYPNVLDKIAELDHKKKTAEELETRRIQLQELSTRNRRRKKRRTFYSDDYISEASEESEDETVPLVQTKPPRNPVVMSEYFDAERYDRLFAQNEGITCFNCHLSDTIIWYDFSSQAERVREYYFAMRRRNLPGESDNFMCSLCQEYAKAKGQMRSRTTVREYHRKKLYKSSAKNHSPEVRAINAPSSPPPVVSTPMEGRKSSMLPPSRTPTTLNSKVASKLMTKPAFSSPYTTTPTDSFIHDFTFLEGQTADPTNPMTDIDPLPQLAAKCNTTVINLSDFDEANKENHTPLHHPPAVEDVQLDQMLQMGSDDAMVEFENLIRRSLKSKSSPVSLSGSPYKFDGAMAVEDEDPSWMDQLFSEPLSKGLEATPVEQTPVDIPKRDKETPMTKANESFRTMPSSPLRIYEDDNASGVLPFALSPANHDTHHTIEDDSEATEQNEGSPPSRKGDISYDSRSSALLHTMGNPFASTPPSELSGGESKVPGNVENEGEVEI</sequence>
<organism evidence="3 4">
    <name type="scientific">Babjeviella inositovora NRRL Y-12698</name>
    <dbReference type="NCBI Taxonomy" id="984486"/>
    <lineage>
        <taxon>Eukaryota</taxon>
        <taxon>Fungi</taxon>
        <taxon>Dikarya</taxon>
        <taxon>Ascomycota</taxon>
        <taxon>Saccharomycotina</taxon>
        <taxon>Pichiomycetes</taxon>
        <taxon>Serinales incertae sedis</taxon>
        <taxon>Babjeviella</taxon>
    </lineage>
</organism>
<feature type="region of interest" description="Disordered" evidence="1">
    <location>
        <begin position="646"/>
        <end position="724"/>
    </location>
</feature>
<protein>
    <recommendedName>
        <fullName evidence="2">Ams2/SPT21 N-terminal domain-containing protein</fullName>
    </recommendedName>
</protein>
<dbReference type="GO" id="GO:0000183">
    <property type="term" value="P:rDNA heterochromatin formation"/>
    <property type="evidence" value="ECO:0007669"/>
    <property type="project" value="TreeGrafter"/>
</dbReference>
<evidence type="ECO:0000313" key="3">
    <source>
        <dbReference type="EMBL" id="ODQ78714.1"/>
    </source>
</evidence>
<dbReference type="PANTHER" id="PTHR39147">
    <property type="entry name" value="PROTEIN SPT21"/>
    <property type="match status" value="1"/>
</dbReference>
<feature type="region of interest" description="Disordered" evidence="1">
    <location>
        <begin position="399"/>
        <end position="442"/>
    </location>
</feature>
<feature type="compositionally biased region" description="Polar residues" evidence="1">
    <location>
        <begin position="618"/>
        <end position="629"/>
    </location>
</feature>
<dbReference type="InterPro" id="IPR057725">
    <property type="entry name" value="Ams2-SPT21_N"/>
</dbReference>
<dbReference type="InterPro" id="IPR042403">
    <property type="entry name" value="Spt21/Ams2"/>
</dbReference>
<dbReference type="OrthoDB" id="3199820at2759"/>
<dbReference type="GO" id="GO:0030466">
    <property type="term" value="P:silent mating-type cassette heterochromatin formation"/>
    <property type="evidence" value="ECO:0007669"/>
    <property type="project" value="TreeGrafter"/>
</dbReference>
<gene>
    <name evidence="3" type="ORF">BABINDRAFT_8958</name>
</gene>
<proteinExistence type="predicted"/>
<keyword evidence="4" id="KW-1185">Reference proteome</keyword>
<accession>A0A1E3QMM2</accession>
<dbReference type="PANTHER" id="PTHR39147:SF1">
    <property type="entry name" value="PROTEIN SPT21"/>
    <property type="match status" value="1"/>
</dbReference>
<dbReference type="Pfam" id="PF25823">
    <property type="entry name" value="Ams2-SPT21_N"/>
    <property type="match status" value="1"/>
</dbReference>
<dbReference type="RefSeq" id="XP_018984042.1">
    <property type="nucleotide sequence ID" value="XM_019132888.1"/>
</dbReference>
<dbReference type="Proteomes" id="UP000094336">
    <property type="component" value="Unassembled WGS sequence"/>
</dbReference>
<dbReference type="GO" id="GO:0006357">
    <property type="term" value="P:regulation of transcription by RNA polymerase II"/>
    <property type="evidence" value="ECO:0007669"/>
    <property type="project" value="TreeGrafter"/>
</dbReference>